<dbReference type="PANTHER" id="PTHR31558">
    <property type="entry name" value="CW14 PROTEIN"/>
    <property type="match status" value="1"/>
</dbReference>
<evidence type="ECO:0000256" key="1">
    <source>
        <dbReference type="SAM" id="MobiDB-lite"/>
    </source>
</evidence>
<feature type="compositionally biased region" description="Basic residues" evidence="1">
    <location>
        <begin position="17"/>
        <end position="30"/>
    </location>
</feature>
<dbReference type="EMBL" id="CAMAPE010000005">
    <property type="protein sequence ID" value="CAH9067775.1"/>
    <property type="molecule type" value="Genomic_DNA"/>
</dbReference>
<dbReference type="PANTHER" id="PTHR31558:SF16">
    <property type="entry name" value="FAMILY PROTEIN, PUTATIVE (DUF1336)-RELATED"/>
    <property type="match status" value="1"/>
</dbReference>
<evidence type="ECO:0000313" key="3">
    <source>
        <dbReference type="Proteomes" id="UP001152484"/>
    </source>
</evidence>
<dbReference type="Proteomes" id="UP001152484">
    <property type="component" value="Unassembled WGS sequence"/>
</dbReference>
<protein>
    <submittedName>
        <fullName evidence="2">Uncharacterized protein</fullName>
    </submittedName>
</protein>
<accession>A0A9P1DZL9</accession>
<proteinExistence type="predicted"/>
<feature type="region of interest" description="Disordered" evidence="1">
    <location>
        <begin position="17"/>
        <end position="53"/>
    </location>
</feature>
<name>A0A9P1DZL9_CUSEU</name>
<reference evidence="2" key="1">
    <citation type="submission" date="2022-07" db="EMBL/GenBank/DDBJ databases">
        <authorList>
            <person name="Macas J."/>
            <person name="Novak P."/>
            <person name="Neumann P."/>
        </authorList>
    </citation>
    <scope>NUCLEOTIDE SEQUENCE</scope>
</reference>
<comment type="caution">
    <text evidence="2">The sequence shown here is derived from an EMBL/GenBank/DDBJ whole genome shotgun (WGS) entry which is preliminary data.</text>
</comment>
<gene>
    <name evidence="2" type="ORF">CEURO_LOCUS2618</name>
</gene>
<evidence type="ECO:0000313" key="2">
    <source>
        <dbReference type="EMBL" id="CAH9067775.1"/>
    </source>
</evidence>
<sequence length="125" mass="13880">MGVCGSKASRQIIQVRKKNLRRRHKRHHGKVSSALTEGKRKKNGDGGGGSRVQDIGVSEFVHTTVRSKLSDLSQLHRSSHIDTNVFSQEEAWFDTVSILDHDSDDDDFCSVHGDYLPYAPGGHVI</sequence>
<organism evidence="2 3">
    <name type="scientific">Cuscuta europaea</name>
    <name type="common">European dodder</name>
    <dbReference type="NCBI Taxonomy" id="41803"/>
    <lineage>
        <taxon>Eukaryota</taxon>
        <taxon>Viridiplantae</taxon>
        <taxon>Streptophyta</taxon>
        <taxon>Embryophyta</taxon>
        <taxon>Tracheophyta</taxon>
        <taxon>Spermatophyta</taxon>
        <taxon>Magnoliopsida</taxon>
        <taxon>eudicotyledons</taxon>
        <taxon>Gunneridae</taxon>
        <taxon>Pentapetalae</taxon>
        <taxon>asterids</taxon>
        <taxon>lamiids</taxon>
        <taxon>Solanales</taxon>
        <taxon>Convolvulaceae</taxon>
        <taxon>Cuscuteae</taxon>
        <taxon>Cuscuta</taxon>
        <taxon>Cuscuta subgen. Cuscuta</taxon>
    </lineage>
</organism>
<dbReference type="AlphaFoldDB" id="A0A9P1DZL9"/>
<keyword evidence="3" id="KW-1185">Reference proteome</keyword>